<name>A0A0C1QWR1_9BACT</name>
<organism evidence="1 2">
    <name type="scientific">Geobacter soli</name>
    <dbReference type="NCBI Taxonomy" id="1510391"/>
    <lineage>
        <taxon>Bacteria</taxon>
        <taxon>Pseudomonadati</taxon>
        <taxon>Thermodesulfobacteriota</taxon>
        <taxon>Desulfuromonadia</taxon>
        <taxon>Geobacterales</taxon>
        <taxon>Geobacteraceae</taxon>
        <taxon>Geobacter</taxon>
    </lineage>
</organism>
<protein>
    <submittedName>
        <fullName evidence="1">Uncharacterized protein</fullName>
    </submittedName>
</protein>
<accession>A0A0C1QWR1</accession>
<keyword evidence="2" id="KW-1185">Reference proteome</keyword>
<dbReference type="RefSeq" id="WP_039645331.1">
    <property type="nucleotide sequence ID" value="NZ_JXBL01000001.1"/>
</dbReference>
<sequence>MLKNLLAPLLLLSLALPPCGHCHGDEGERVFIVKDYRYQPAEGSGADLQVGRDLCGTRCNALSFNYLNVIEPGGWRMIKITDHSEITVDLGNPFLDGACVCIGDEYVVKIDDLNRVR</sequence>
<gene>
    <name evidence="1" type="ORF">SE37_08185</name>
</gene>
<dbReference type="Proteomes" id="UP000031433">
    <property type="component" value="Unassembled WGS sequence"/>
</dbReference>
<dbReference type="EMBL" id="JXBL01000001">
    <property type="protein sequence ID" value="KIE42606.1"/>
    <property type="molecule type" value="Genomic_DNA"/>
</dbReference>
<evidence type="ECO:0000313" key="1">
    <source>
        <dbReference type="EMBL" id="KIE42606.1"/>
    </source>
</evidence>
<proteinExistence type="predicted"/>
<dbReference type="AlphaFoldDB" id="A0A0C1QWR1"/>
<reference evidence="1 2" key="1">
    <citation type="submission" date="2015-01" db="EMBL/GenBank/DDBJ databases">
        <title>Genome sequence of the anaerobic bacterium Geobacter soli GSS01, a dissimilatory Fe(III) reducer from soil.</title>
        <authorList>
            <person name="Yang G."/>
            <person name="Zhou S."/>
        </authorList>
    </citation>
    <scope>NUCLEOTIDE SEQUENCE [LARGE SCALE GENOMIC DNA]</scope>
    <source>
        <strain evidence="1 2">GSS01</strain>
    </source>
</reference>
<comment type="caution">
    <text evidence="1">The sequence shown here is derived from an EMBL/GenBank/DDBJ whole genome shotgun (WGS) entry which is preliminary data.</text>
</comment>
<evidence type="ECO:0000313" key="2">
    <source>
        <dbReference type="Proteomes" id="UP000031433"/>
    </source>
</evidence>